<dbReference type="Proteomes" id="UP000622860">
    <property type="component" value="Unassembled WGS sequence"/>
</dbReference>
<evidence type="ECO:0000313" key="1">
    <source>
        <dbReference type="EMBL" id="GGG74446.1"/>
    </source>
</evidence>
<name>A0A917HC99_9BACI</name>
<organism evidence="1 2">
    <name type="scientific">Virgibacillus oceani</name>
    <dbReference type="NCBI Taxonomy" id="1479511"/>
    <lineage>
        <taxon>Bacteria</taxon>
        <taxon>Bacillati</taxon>
        <taxon>Bacillota</taxon>
        <taxon>Bacilli</taxon>
        <taxon>Bacillales</taxon>
        <taxon>Bacillaceae</taxon>
        <taxon>Virgibacillus</taxon>
    </lineage>
</organism>
<sequence length="75" mass="8408">MIQVKSKELIRDVFAPSLSLNFTDLMPKSQNAKLTDTKIGCLLINSDHNDYIADDSRSRETGSPLGYRASLVFIF</sequence>
<dbReference type="EMBL" id="BMFR01000006">
    <property type="protein sequence ID" value="GGG74446.1"/>
    <property type="molecule type" value="Genomic_DNA"/>
</dbReference>
<proteinExistence type="predicted"/>
<reference evidence="1" key="2">
    <citation type="submission" date="2020-09" db="EMBL/GenBank/DDBJ databases">
        <authorList>
            <person name="Sun Q."/>
            <person name="Zhou Y."/>
        </authorList>
    </citation>
    <scope>NUCLEOTIDE SEQUENCE</scope>
    <source>
        <strain evidence="1">CGMCC 1.12754</strain>
    </source>
</reference>
<reference evidence="1" key="1">
    <citation type="journal article" date="2014" name="Int. J. Syst. Evol. Microbiol.">
        <title>Complete genome sequence of Corynebacterium casei LMG S-19264T (=DSM 44701T), isolated from a smear-ripened cheese.</title>
        <authorList>
            <consortium name="US DOE Joint Genome Institute (JGI-PGF)"/>
            <person name="Walter F."/>
            <person name="Albersmeier A."/>
            <person name="Kalinowski J."/>
            <person name="Ruckert C."/>
        </authorList>
    </citation>
    <scope>NUCLEOTIDE SEQUENCE</scope>
    <source>
        <strain evidence="1">CGMCC 1.12754</strain>
    </source>
</reference>
<evidence type="ECO:0000313" key="2">
    <source>
        <dbReference type="Proteomes" id="UP000622860"/>
    </source>
</evidence>
<dbReference type="AlphaFoldDB" id="A0A917HC99"/>
<gene>
    <name evidence="1" type="ORF">GCM10011398_18900</name>
</gene>
<keyword evidence="2" id="KW-1185">Reference proteome</keyword>
<protein>
    <submittedName>
        <fullName evidence="1">Uncharacterized protein</fullName>
    </submittedName>
</protein>
<comment type="caution">
    <text evidence="1">The sequence shown here is derived from an EMBL/GenBank/DDBJ whole genome shotgun (WGS) entry which is preliminary data.</text>
</comment>
<accession>A0A917HC99</accession>